<name>A0A0T5VWD0_9SPHI</name>
<protein>
    <submittedName>
        <fullName evidence="1">Uncharacterized protein</fullName>
    </submittedName>
</protein>
<dbReference type="STRING" id="687842.ASU31_02480"/>
<accession>A0A0T5VWD0</accession>
<organism evidence="1 2">
    <name type="scientific">Pedobacter ginsenosidimutans</name>
    <dbReference type="NCBI Taxonomy" id="687842"/>
    <lineage>
        <taxon>Bacteria</taxon>
        <taxon>Pseudomonadati</taxon>
        <taxon>Bacteroidota</taxon>
        <taxon>Sphingobacteriia</taxon>
        <taxon>Sphingobacteriales</taxon>
        <taxon>Sphingobacteriaceae</taxon>
        <taxon>Pedobacter</taxon>
    </lineage>
</organism>
<sequence length="175" mass="20251">MALTQFPKRHIISHLTTYYKTNNNDLFLYISRYYTTSKLTAHKMILNKKPRLGMAKSCHYYSQFFSSLTVVKKDASISNLSHAEKAMNWYLNQQKNIKSIFISSAGDSVKLKFNPKWEKALIEDIDGKSLLVAIVQTNLRRASDKHTEFAVIIVNDENNYDYKIASVKKMNENTN</sequence>
<gene>
    <name evidence="1" type="ORF">ASU31_02480</name>
</gene>
<reference evidence="1 2" key="1">
    <citation type="submission" date="2015-11" db="EMBL/GenBank/DDBJ databases">
        <title>Sequence of Pedobacter ginsenosidimutans.</title>
        <authorList>
            <person name="Carson E."/>
            <person name="Keyser V."/>
            <person name="Newman J."/>
            <person name="Miller J."/>
        </authorList>
    </citation>
    <scope>NUCLEOTIDE SEQUENCE [LARGE SCALE GENOMIC DNA]</scope>
    <source>
        <strain evidence="1 2">KACC 14530</strain>
    </source>
</reference>
<comment type="caution">
    <text evidence="1">The sequence shown here is derived from an EMBL/GenBank/DDBJ whole genome shotgun (WGS) entry which is preliminary data.</text>
</comment>
<evidence type="ECO:0000313" key="2">
    <source>
        <dbReference type="Proteomes" id="UP000051950"/>
    </source>
</evidence>
<dbReference type="AlphaFoldDB" id="A0A0T5VWD0"/>
<keyword evidence="2" id="KW-1185">Reference proteome</keyword>
<proteinExistence type="predicted"/>
<evidence type="ECO:0000313" key="1">
    <source>
        <dbReference type="EMBL" id="KRT18166.1"/>
    </source>
</evidence>
<dbReference type="Proteomes" id="UP000051950">
    <property type="component" value="Unassembled WGS sequence"/>
</dbReference>
<dbReference type="EMBL" id="LMZQ01000001">
    <property type="protein sequence ID" value="KRT18166.1"/>
    <property type="molecule type" value="Genomic_DNA"/>
</dbReference>